<comment type="caution">
    <text evidence="2">The sequence shown here is derived from an EMBL/GenBank/DDBJ whole genome shotgun (WGS) entry which is preliminary data.</text>
</comment>
<feature type="domain" description="HMA" evidence="1">
    <location>
        <begin position="2"/>
        <end position="68"/>
    </location>
</feature>
<accession>A0A2N4U515</accession>
<keyword evidence="3" id="KW-1185">Reference proteome</keyword>
<organism evidence="2 3">
    <name type="scientific">Pollutimonas subterranea</name>
    <dbReference type="NCBI Taxonomy" id="2045210"/>
    <lineage>
        <taxon>Bacteria</taxon>
        <taxon>Pseudomonadati</taxon>
        <taxon>Pseudomonadota</taxon>
        <taxon>Betaproteobacteria</taxon>
        <taxon>Burkholderiales</taxon>
        <taxon>Alcaligenaceae</taxon>
        <taxon>Pollutimonas</taxon>
    </lineage>
</organism>
<reference evidence="2 3" key="1">
    <citation type="submission" date="2017-10" db="EMBL/GenBank/DDBJ databases">
        <title>Two draft genome sequences of Pusillimonas sp. strains isolated from a nitrate- and radionuclide-contaminated groundwater in Russia.</title>
        <authorList>
            <person name="Grouzdev D.S."/>
            <person name="Tourova T.P."/>
            <person name="Goeva M.A."/>
            <person name="Babich T.L."/>
            <person name="Sokolova D.S."/>
            <person name="Abdullin R."/>
            <person name="Poltaraus A.B."/>
            <person name="Toshchakov S.V."/>
            <person name="Nazina T.N."/>
        </authorList>
    </citation>
    <scope>NUCLEOTIDE SEQUENCE [LARGE SCALE GENOMIC DNA]</scope>
    <source>
        <strain evidence="2 3">JR1/69-3-13</strain>
    </source>
</reference>
<evidence type="ECO:0000313" key="2">
    <source>
        <dbReference type="EMBL" id="PLC50104.1"/>
    </source>
</evidence>
<evidence type="ECO:0000259" key="1">
    <source>
        <dbReference type="PROSITE" id="PS50846"/>
    </source>
</evidence>
<dbReference type="AlphaFoldDB" id="A0A2N4U515"/>
<dbReference type="CDD" id="cd00371">
    <property type="entry name" value="HMA"/>
    <property type="match status" value="1"/>
</dbReference>
<evidence type="ECO:0000313" key="3">
    <source>
        <dbReference type="Proteomes" id="UP000234190"/>
    </source>
</evidence>
<gene>
    <name evidence="2" type="ORF">CR159_08830</name>
</gene>
<dbReference type="InterPro" id="IPR036163">
    <property type="entry name" value="HMA_dom_sf"/>
</dbReference>
<dbReference type="PROSITE" id="PS50846">
    <property type="entry name" value="HMA_2"/>
    <property type="match status" value="1"/>
</dbReference>
<name>A0A2N4U515_9BURK</name>
<proteinExistence type="predicted"/>
<dbReference type="Pfam" id="PF00403">
    <property type="entry name" value="HMA"/>
    <property type="match status" value="1"/>
</dbReference>
<dbReference type="SUPFAM" id="SSF55008">
    <property type="entry name" value="HMA, heavy metal-associated domain"/>
    <property type="match status" value="1"/>
</dbReference>
<protein>
    <submittedName>
        <fullName evidence="2">ATPase</fullName>
    </submittedName>
</protein>
<dbReference type="Gene3D" id="3.30.70.100">
    <property type="match status" value="1"/>
</dbReference>
<dbReference type="GO" id="GO:0046872">
    <property type="term" value="F:metal ion binding"/>
    <property type="evidence" value="ECO:0007669"/>
    <property type="project" value="InterPro"/>
</dbReference>
<dbReference type="InterPro" id="IPR006121">
    <property type="entry name" value="HMA_dom"/>
</dbReference>
<sequence>MQIGMLKLAGLKNENCAGVLAQALKAVNGVSNASVSFGDSKATVTYDEEIVSTQRLQVAVQDAGYSIAKPVHGEDSACCGGCGG</sequence>
<dbReference type="OrthoDB" id="8689139at2"/>
<dbReference type="Proteomes" id="UP000234190">
    <property type="component" value="Unassembled WGS sequence"/>
</dbReference>
<dbReference type="EMBL" id="PDNW01000006">
    <property type="protein sequence ID" value="PLC50104.1"/>
    <property type="molecule type" value="Genomic_DNA"/>
</dbReference>